<organism evidence="2 3">
    <name type="scientific">Nesterenkonia halobia</name>
    <dbReference type="NCBI Taxonomy" id="37922"/>
    <lineage>
        <taxon>Bacteria</taxon>
        <taxon>Bacillati</taxon>
        <taxon>Actinomycetota</taxon>
        <taxon>Actinomycetes</taxon>
        <taxon>Micrococcales</taxon>
        <taxon>Micrococcaceae</taxon>
        <taxon>Nesterenkonia</taxon>
    </lineage>
</organism>
<dbReference type="RefSeq" id="WP_344717191.1">
    <property type="nucleotide sequence ID" value="NZ_BAAAYG010000001.1"/>
</dbReference>
<evidence type="ECO:0000313" key="2">
    <source>
        <dbReference type="EMBL" id="GAA3278518.1"/>
    </source>
</evidence>
<feature type="region of interest" description="Disordered" evidence="1">
    <location>
        <begin position="109"/>
        <end position="170"/>
    </location>
</feature>
<feature type="region of interest" description="Disordered" evidence="1">
    <location>
        <begin position="226"/>
        <end position="267"/>
    </location>
</feature>
<keyword evidence="3" id="KW-1185">Reference proteome</keyword>
<evidence type="ECO:0000256" key="1">
    <source>
        <dbReference type="SAM" id="MobiDB-lite"/>
    </source>
</evidence>
<reference evidence="3" key="1">
    <citation type="journal article" date="2019" name="Int. J. Syst. Evol. Microbiol.">
        <title>The Global Catalogue of Microorganisms (GCM) 10K type strain sequencing project: providing services to taxonomists for standard genome sequencing and annotation.</title>
        <authorList>
            <consortium name="The Broad Institute Genomics Platform"/>
            <consortium name="The Broad Institute Genome Sequencing Center for Infectious Disease"/>
            <person name="Wu L."/>
            <person name="Ma J."/>
        </authorList>
    </citation>
    <scope>NUCLEOTIDE SEQUENCE [LARGE SCALE GENOMIC DNA]</scope>
    <source>
        <strain evidence="3">JCM 11483</strain>
    </source>
</reference>
<dbReference type="InterPro" id="IPR036390">
    <property type="entry name" value="WH_DNA-bd_sf"/>
</dbReference>
<gene>
    <name evidence="2" type="ORF">GCM10020260_00690</name>
</gene>
<dbReference type="SUPFAM" id="SSF46785">
    <property type="entry name" value="Winged helix' DNA-binding domain"/>
    <property type="match status" value="1"/>
</dbReference>
<comment type="caution">
    <text evidence="2">The sequence shown here is derived from an EMBL/GenBank/DDBJ whole genome shotgun (WGS) entry which is preliminary data.</text>
</comment>
<dbReference type="InterPro" id="IPR036388">
    <property type="entry name" value="WH-like_DNA-bd_sf"/>
</dbReference>
<dbReference type="Proteomes" id="UP001501736">
    <property type="component" value="Unassembled WGS sequence"/>
</dbReference>
<name>A0ABP6R837_9MICC</name>
<accession>A0ABP6R837</accession>
<proteinExistence type="predicted"/>
<dbReference type="Pfam" id="PF13730">
    <property type="entry name" value="HTH_36"/>
    <property type="match status" value="1"/>
</dbReference>
<sequence>MATEMLTWARRQVFQQFDLSSSERFVLMLLADNASWDEEDGHWHARPFQETLAKESGLSKRSVMRALSRLTEHGLISTYRRRRKSGFLGGNGYIFHPEAVEQPITLTEQNRVIPGSDTVSPLETAGGDTVSPTSTDPRDPRRRHSVTSAKETQGRRHSVTSEVTPATPPAREVNARASLNHHHEPSSSSSSSAGAFTVVSVGQPAAGAADDDRIDDDHQAAAEIAAGSAVAAAGAEPSAATPPSPADTEGAPQPDSGEAMGGAATVSGQMAGPAAGVAGASGPVATVGADGVHRGVDVAVVANQVAAAIGRRASSADIRWLVDQVLDRAKTRVQRPTPYVVAAVTADPAGWAAQLSSIPAAAKAELAGAAGHNEQEAAAAVAGHVTGQAATAMAGGDRPGCPVDDHASFGHRKGRCPMCRSNAISEGWKTEYDRGQMTRAKFEKLSAEAQQAVGKQGIEISG</sequence>
<dbReference type="Gene3D" id="1.10.10.10">
    <property type="entry name" value="Winged helix-like DNA-binding domain superfamily/Winged helix DNA-binding domain"/>
    <property type="match status" value="1"/>
</dbReference>
<evidence type="ECO:0008006" key="4">
    <source>
        <dbReference type="Google" id="ProtNLM"/>
    </source>
</evidence>
<feature type="compositionally biased region" description="Low complexity" evidence="1">
    <location>
        <begin position="226"/>
        <end position="239"/>
    </location>
</feature>
<evidence type="ECO:0000313" key="3">
    <source>
        <dbReference type="Proteomes" id="UP001501736"/>
    </source>
</evidence>
<dbReference type="EMBL" id="BAAAYG010000001">
    <property type="protein sequence ID" value="GAA3278518.1"/>
    <property type="molecule type" value="Genomic_DNA"/>
</dbReference>
<protein>
    <recommendedName>
        <fullName evidence="4">Helix-turn-helix domain-containing protein</fullName>
    </recommendedName>
</protein>